<dbReference type="AlphaFoldDB" id="A0A1R1PYN2"/>
<organism evidence="2 3">
    <name type="scientific">Zancudomyces culisetae</name>
    <name type="common">Gut fungus</name>
    <name type="synonym">Smittium culisetae</name>
    <dbReference type="NCBI Taxonomy" id="1213189"/>
    <lineage>
        <taxon>Eukaryota</taxon>
        <taxon>Fungi</taxon>
        <taxon>Fungi incertae sedis</taxon>
        <taxon>Zoopagomycota</taxon>
        <taxon>Kickxellomycotina</taxon>
        <taxon>Harpellomycetes</taxon>
        <taxon>Harpellales</taxon>
        <taxon>Legeriomycetaceae</taxon>
        <taxon>Zancudomyces</taxon>
    </lineage>
</organism>
<evidence type="ECO:0000313" key="2">
    <source>
        <dbReference type="EMBL" id="OMH86055.1"/>
    </source>
</evidence>
<evidence type="ECO:0000256" key="1">
    <source>
        <dbReference type="SAM" id="MobiDB-lite"/>
    </source>
</evidence>
<dbReference type="Proteomes" id="UP000188320">
    <property type="component" value="Unassembled WGS sequence"/>
</dbReference>
<reference evidence="3" key="1">
    <citation type="submission" date="2017-01" db="EMBL/GenBank/DDBJ databases">
        <authorList>
            <person name="Wang Y."/>
            <person name="White M."/>
            <person name="Kvist S."/>
            <person name="Moncalvo J.-M."/>
        </authorList>
    </citation>
    <scope>NUCLEOTIDE SEQUENCE [LARGE SCALE GENOMIC DNA]</scope>
    <source>
        <strain evidence="3">COL-18-3</strain>
    </source>
</reference>
<protein>
    <submittedName>
        <fullName evidence="2">Uncharacterized protein</fullName>
    </submittedName>
</protein>
<dbReference type="EMBL" id="LSSK01000019">
    <property type="protein sequence ID" value="OMH86055.1"/>
    <property type="molecule type" value="Genomic_DNA"/>
</dbReference>
<feature type="region of interest" description="Disordered" evidence="1">
    <location>
        <begin position="194"/>
        <end position="246"/>
    </location>
</feature>
<feature type="compositionally biased region" description="Polar residues" evidence="1">
    <location>
        <begin position="194"/>
        <end position="210"/>
    </location>
</feature>
<sequence length="246" mass="27015">MNHWLHIQENRLNSEIDEFARKQREKLVSMAKIAENDYKLLCKKIENSSIVQKAKESAEAEDGDEEKDLDLFELEGVEVLPETGVDVAASGAGVETSLSNRNKSLSIMFPDSISKDSRIIASGIARYNLSQSYKAKGPLALPKLDPELTTNILRKSNDSDGGNDISDYSKYSSSIPVNIPISVSNTSGLPAANSSVYPTSNKSNSPNSGNFIPPHLIADSQRSNDPTHKFGSKPPESNIKRYKRVF</sequence>
<keyword evidence="3" id="KW-1185">Reference proteome</keyword>
<gene>
    <name evidence="2" type="ORF">AX774_g370</name>
</gene>
<proteinExistence type="predicted"/>
<accession>A0A1R1PYN2</accession>
<comment type="caution">
    <text evidence="2">The sequence shown here is derived from an EMBL/GenBank/DDBJ whole genome shotgun (WGS) entry which is preliminary data.</text>
</comment>
<name>A0A1R1PYN2_ZANCU</name>
<evidence type="ECO:0000313" key="3">
    <source>
        <dbReference type="Proteomes" id="UP000188320"/>
    </source>
</evidence>